<dbReference type="AlphaFoldDB" id="A0A2Z7ATE4"/>
<keyword evidence="3" id="KW-1185">Reference proteome</keyword>
<feature type="compositionally biased region" description="Polar residues" evidence="1">
    <location>
        <begin position="8"/>
        <end position="26"/>
    </location>
</feature>
<evidence type="ECO:0000313" key="2">
    <source>
        <dbReference type="EMBL" id="KZV25115.1"/>
    </source>
</evidence>
<evidence type="ECO:0000256" key="1">
    <source>
        <dbReference type="SAM" id="MobiDB-lite"/>
    </source>
</evidence>
<dbReference type="EMBL" id="KV012034">
    <property type="protein sequence ID" value="KZV25115.1"/>
    <property type="molecule type" value="Genomic_DNA"/>
</dbReference>
<organism evidence="2 3">
    <name type="scientific">Dorcoceras hygrometricum</name>
    <dbReference type="NCBI Taxonomy" id="472368"/>
    <lineage>
        <taxon>Eukaryota</taxon>
        <taxon>Viridiplantae</taxon>
        <taxon>Streptophyta</taxon>
        <taxon>Embryophyta</taxon>
        <taxon>Tracheophyta</taxon>
        <taxon>Spermatophyta</taxon>
        <taxon>Magnoliopsida</taxon>
        <taxon>eudicotyledons</taxon>
        <taxon>Gunneridae</taxon>
        <taxon>Pentapetalae</taxon>
        <taxon>asterids</taxon>
        <taxon>lamiids</taxon>
        <taxon>Lamiales</taxon>
        <taxon>Gesneriaceae</taxon>
        <taxon>Didymocarpoideae</taxon>
        <taxon>Trichosporeae</taxon>
        <taxon>Loxocarpinae</taxon>
        <taxon>Dorcoceras</taxon>
    </lineage>
</organism>
<gene>
    <name evidence="2" type="ORF">F511_30229</name>
</gene>
<feature type="region of interest" description="Disordered" evidence="1">
    <location>
        <begin position="1"/>
        <end position="117"/>
    </location>
</feature>
<proteinExistence type="predicted"/>
<protein>
    <submittedName>
        <fullName evidence="2">Uncharacterized protein</fullName>
    </submittedName>
</protein>
<reference evidence="2 3" key="1">
    <citation type="journal article" date="2015" name="Proc. Natl. Acad. Sci. U.S.A.">
        <title>The resurrection genome of Boea hygrometrica: A blueprint for survival of dehydration.</title>
        <authorList>
            <person name="Xiao L."/>
            <person name="Yang G."/>
            <person name="Zhang L."/>
            <person name="Yang X."/>
            <person name="Zhao S."/>
            <person name="Ji Z."/>
            <person name="Zhou Q."/>
            <person name="Hu M."/>
            <person name="Wang Y."/>
            <person name="Chen M."/>
            <person name="Xu Y."/>
            <person name="Jin H."/>
            <person name="Xiao X."/>
            <person name="Hu G."/>
            <person name="Bao F."/>
            <person name="Hu Y."/>
            <person name="Wan P."/>
            <person name="Li L."/>
            <person name="Deng X."/>
            <person name="Kuang T."/>
            <person name="Xiang C."/>
            <person name="Zhu J.K."/>
            <person name="Oliver M.J."/>
            <person name="He Y."/>
        </authorList>
    </citation>
    <scope>NUCLEOTIDE SEQUENCE [LARGE SCALE GENOMIC DNA]</scope>
    <source>
        <strain evidence="3">cv. XS01</strain>
    </source>
</reference>
<evidence type="ECO:0000313" key="3">
    <source>
        <dbReference type="Proteomes" id="UP000250235"/>
    </source>
</evidence>
<accession>A0A2Z7ATE4</accession>
<name>A0A2Z7ATE4_9LAMI</name>
<dbReference type="Proteomes" id="UP000250235">
    <property type="component" value="Unassembled WGS sequence"/>
</dbReference>
<sequence>MGAHRSASDQQVRATSGARGSSNSRRTCAKRRGALAPSIGLPSAQRLPIVAQRHATSGGKHRPALDQRSSSGRPSSHEAAPSVARDARPAAQLFAPRASSDAATSVHRPRQDARPAR</sequence>